<evidence type="ECO:0000313" key="2">
    <source>
        <dbReference type="EMBL" id="KAI0292628.1"/>
    </source>
</evidence>
<dbReference type="AlphaFoldDB" id="A0AAD4LY92"/>
<keyword evidence="3" id="KW-1185">Reference proteome</keyword>
<organism evidence="2 3">
    <name type="scientific">Multifurca ochricompacta</name>
    <dbReference type="NCBI Taxonomy" id="376703"/>
    <lineage>
        <taxon>Eukaryota</taxon>
        <taxon>Fungi</taxon>
        <taxon>Dikarya</taxon>
        <taxon>Basidiomycota</taxon>
        <taxon>Agaricomycotina</taxon>
        <taxon>Agaricomycetes</taxon>
        <taxon>Russulales</taxon>
        <taxon>Russulaceae</taxon>
        <taxon>Multifurca</taxon>
    </lineage>
</organism>
<evidence type="ECO:0000313" key="3">
    <source>
        <dbReference type="Proteomes" id="UP001203297"/>
    </source>
</evidence>
<accession>A0AAD4LY92</accession>
<dbReference type="EMBL" id="WTXG01000116">
    <property type="protein sequence ID" value="KAI0292628.1"/>
    <property type="molecule type" value="Genomic_DNA"/>
</dbReference>
<reference evidence="2" key="1">
    <citation type="journal article" date="2022" name="New Phytol.">
        <title>Evolutionary transition to the ectomycorrhizal habit in the genomes of a hyperdiverse lineage of mushroom-forming fungi.</title>
        <authorList>
            <person name="Looney B."/>
            <person name="Miyauchi S."/>
            <person name="Morin E."/>
            <person name="Drula E."/>
            <person name="Courty P.E."/>
            <person name="Kohler A."/>
            <person name="Kuo A."/>
            <person name="LaButti K."/>
            <person name="Pangilinan J."/>
            <person name="Lipzen A."/>
            <person name="Riley R."/>
            <person name="Andreopoulos W."/>
            <person name="He G."/>
            <person name="Johnson J."/>
            <person name="Nolan M."/>
            <person name="Tritt A."/>
            <person name="Barry K.W."/>
            <person name="Grigoriev I.V."/>
            <person name="Nagy L.G."/>
            <person name="Hibbett D."/>
            <person name="Henrissat B."/>
            <person name="Matheny P.B."/>
            <person name="Labbe J."/>
            <person name="Martin F.M."/>
        </authorList>
    </citation>
    <scope>NUCLEOTIDE SEQUENCE</scope>
    <source>
        <strain evidence="2">BPL690</strain>
    </source>
</reference>
<evidence type="ECO:0000256" key="1">
    <source>
        <dbReference type="SAM" id="MobiDB-lite"/>
    </source>
</evidence>
<protein>
    <submittedName>
        <fullName evidence="2">Uncharacterized protein</fullName>
    </submittedName>
</protein>
<gene>
    <name evidence="2" type="ORF">B0F90DRAFT_231132</name>
</gene>
<sequence>MDHTSRSREHSHLDWSQPPSQGASNLVRRATRVLHMTFTGKDDGGVSHLVHKYVDTSLSCSRRRRREFRLQLFLLEMECIPPRRASDTVPSISFWKLEWGRKYHSPLFSGERESMSHPMGWRTAIDVNFVSTCHLKNSNPMGGSLEEGIGMVWLE</sequence>
<proteinExistence type="predicted"/>
<feature type="compositionally biased region" description="Basic and acidic residues" evidence="1">
    <location>
        <begin position="1"/>
        <end position="13"/>
    </location>
</feature>
<feature type="region of interest" description="Disordered" evidence="1">
    <location>
        <begin position="1"/>
        <end position="23"/>
    </location>
</feature>
<dbReference type="Proteomes" id="UP001203297">
    <property type="component" value="Unassembled WGS sequence"/>
</dbReference>
<comment type="caution">
    <text evidence="2">The sequence shown here is derived from an EMBL/GenBank/DDBJ whole genome shotgun (WGS) entry which is preliminary data.</text>
</comment>
<name>A0AAD4LY92_9AGAM</name>